<dbReference type="AlphaFoldDB" id="A0A397EA27"/>
<evidence type="ECO:0000313" key="2">
    <source>
        <dbReference type="EMBL" id="RHY75633.1"/>
    </source>
</evidence>
<evidence type="ECO:0000313" key="3">
    <source>
        <dbReference type="Proteomes" id="UP000266643"/>
    </source>
</evidence>
<dbReference type="Proteomes" id="UP000266643">
    <property type="component" value="Unassembled WGS sequence"/>
</dbReference>
<gene>
    <name evidence="2" type="ORF">DYB30_013335</name>
</gene>
<evidence type="ECO:0000256" key="1">
    <source>
        <dbReference type="SAM" id="MobiDB-lite"/>
    </source>
</evidence>
<accession>A0A397EA27</accession>
<name>A0A397EA27_APHAT</name>
<feature type="compositionally biased region" description="Basic residues" evidence="1">
    <location>
        <begin position="87"/>
        <end position="96"/>
    </location>
</feature>
<protein>
    <submittedName>
        <fullName evidence="2">Uncharacterized protein</fullName>
    </submittedName>
</protein>
<dbReference type="EMBL" id="QUTD01002573">
    <property type="protein sequence ID" value="RHY75633.1"/>
    <property type="molecule type" value="Genomic_DNA"/>
</dbReference>
<organism evidence="2 3">
    <name type="scientific">Aphanomyces astaci</name>
    <name type="common">Crayfish plague agent</name>
    <dbReference type="NCBI Taxonomy" id="112090"/>
    <lineage>
        <taxon>Eukaryota</taxon>
        <taxon>Sar</taxon>
        <taxon>Stramenopiles</taxon>
        <taxon>Oomycota</taxon>
        <taxon>Saprolegniomycetes</taxon>
        <taxon>Saprolegniales</taxon>
        <taxon>Verrucalvaceae</taxon>
        <taxon>Aphanomyces</taxon>
    </lineage>
</organism>
<comment type="caution">
    <text evidence="2">The sequence shown here is derived from an EMBL/GenBank/DDBJ whole genome shotgun (WGS) entry which is preliminary data.</text>
</comment>
<proteinExistence type="predicted"/>
<feature type="region of interest" description="Disordered" evidence="1">
    <location>
        <begin position="78"/>
        <end position="98"/>
    </location>
</feature>
<sequence length="144" mass="16411">MFGLEAQQRHGALEVPPVQRDQHVRVSASASFMEIRYVIILLLAVSRAYGQQKLRDEQVKETINQKLIESGEKERCGCVTDQDKGNRPNHGRRSRGRDHPERAMYACLLSLSYDRHLTSFVASVPDSIKADMLERIRLFLEASS</sequence>
<reference evidence="2 3" key="1">
    <citation type="submission" date="2018-08" db="EMBL/GenBank/DDBJ databases">
        <title>Aphanomyces genome sequencing and annotation.</title>
        <authorList>
            <person name="Minardi D."/>
            <person name="Oidtmann B."/>
            <person name="Van Der Giezen M."/>
            <person name="Studholme D.J."/>
        </authorList>
    </citation>
    <scope>NUCLEOTIDE SEQUENCE [LARGE SCALE GENOMIC DNA]</scope>
    <source>
        <strain evidence="2 3">D2</strain>
    </source>
</reference>
<dbReference type="VEuPathDB" id="FungiDB:H257_15117"/>